<organism evidence="1 2">
    <name type="scientific">Brachionus plicatilis</name>
    <name type="common">Marine rotifer</name>
    <name type="synonym">Brachionus muelleri</name>
    <dbReference type="NCBI Taxonomy" id="10195"/>
    <lineage>
        <taxon>Eukaryota</taxon>
        <taxon>Metazoa</taxon>
        <taxon>Spiralia</taxon>
        <taxon>Gnathifera</taxon>
        <taxon>Rotifera</taxon>
        <taxon>Eurotatoria</taxon>
        <taxon>Monogononta</taxon>
        <taxon>Pseudotrocha</taxon>
        <taxon>Ploima</taxon>
        <taxon>Brachionidae</taxon>
        <taxon>Brachionus</taxon>
    </lineage>
</organism>
<comment type="caution">
    <text evidence="1">The sequence shown here is derived from an EMBL/GenBank/DDBJ whole genome shotgun (WGS) entry which is preliminary data.</text>
</comment>
<sequence length="88" mass="10572">MKLKFVSNIELFYYYFLIHDGSKSNLLIRYYEIFFNHIAECRMVQHSKLHQLLSYGVKKTSSFFIKLCFDFTQSMSGESKFQYSTIIK</sequence>
<dbReference type="Proteomes" id="UP000276133">
    <property type="component" value="Unassembled WGS sequence"/>
</dbReference>
<evidence type="ECO:0000313" key="1">
    <source>
        <dbReference type="EMBL" id="RNA26232.1"/>
    </source>
</evidence>
<protein>
    <submittedName>
        <fullName evidence="1">Uncharacterized protein</fullName>
    </submittedName>
</protein>
<dbReference type="AlphaFoldDB" id="A0A3M7RRT5"/>
<name>A0A3M7RRT5_BRAPC</name>
<dbReference type="EMBL" id="REGN01002773">
    <property type="protein sequence ID" value="RNA26232.1"/>
    <property type="molecule type" value="Genomic_DNA"/>
</dbReference>
<evidence type="ECO:0000313" key="2">
    <source>
        <dbReference type="Proteomes" id="UP000276133"/>
    </source>
</evidence>
<proteinExistence type="predicted"/>
<accession>A0A3M7RRT5</accession>
<reference evidence="1 2" key="1">
    <citation type="journal article" date="2018" name="Sci. Rep.">
        <title>Genomic signatures of local adaptation to the degree of environmental predictability in rotifers.</title>
        <authorList>
            <person name="Franch-Gras L."/>
            <person name="Hahn C."/>
            <person name="Garcia-Roger E.M."/>
            <person name="Carmona M.J."/>
            <person name="Serra M."/>
            <person name="Gomez A."/>
        </authorList>
    </citation>
    <scope>NUCLEOTIDE SEQUENCE [LARGE SCALE GENOMIC DNA]</scope>
    <source>
        <strain evidence="1">HYR1</strain>
    </source>
</reference>
<keyword evidence="2" id="KW-1185">Reference proteome</keyword>
<gene>
    <name evidence="1" type="ORF">BpHYR1_031114</name>
</gene>